<proteinExistence type="predicted"/>
<evidence type="ECO:0008006" key="4">
    <source>
        <dbReference type="Google" id="ProtNLM"/>
    </source>
</evidence>
<protein>
    <recommendedName>
        <fullName evidence="4">XRE family transcriptional regulator</fullName>
    </recommendedName>
</protein>
<feature type="region of interest" description="Disordered" evidence="1">
    <location>
        <begin position="94"/>
        <end position="145"/>
    </location>
</feature>
<accession>A0A365H1G3</accession>
<keyword evidence="3" id="KW-1185">Reference proteome</keyword>
<gene>
    <name evidence="2" type="ORF">DPM19_23210</name>
</gene>
<reference evidence="2 3" key="1">
    <citation type="submission" date="2018-06" db="EMBL/GenBank/DDBJ databases">
        <title>Actinomadura craniellae sp. nov. isolated from marine sponge Craniella sp.</title>
        <authorList>
            <person name="Li L."/>
            <person name="Xu Q.H."/>
            <person name="Lin H.W."/>
            <person name="Lu Y.H."/>
        </authorList>
    </citation>
    <scope>NUCLEOTIDE SEQUENCE [LARGE SCALE GENOMIC DNA]</scope>
    <source>
        <strain evidence="2 3">LHW63021</strain>
    </source>
</reference>
<feature type="compositionally biased region" description="Basic and acidic residues" evidence="1">
    <location>
        <begin position="104"/>
        <end position="124"/>
    </location>
</feature>
<organism evidence="2 3">
    <name type="scientific">Actinomadura craniellae</name>
    <dbReference type="NCBI Taxonomy" id="2231787"/>
    <lineage>
        <taxon>Bacteria</taxon>
        <taxon>Bacillati</taxon>
        <taxon>Actinomycetota</taxon>
        <taxon>Actinomycetes</taxon>
        <taxon>Streptosporangiales</taxon>
        <taxon>Thermomonosporaceae</taxon>
        <taxon>Actinomadura</taxon>
    </lineage>
</organism>
<evidence type="ECO:0000256" key="1">
    <source>
        <dbReference type="SAM" id="MobiDB-lite"/>
    </source>
</evidence>
<evidence type="ECO:0000313" key="3">
    <source>
        <dbReference type="Proteomes" id="UP000251891"/>
    </source>
</evidence>
<dbReference type="AlphaFoldDB" id="A0A365H1G3"/>
<sequence>MERFLELNYPGQGTEREKLKLIILYVLLHGPDRDQVIAHARRWDINPHKAEQFMRGDVEFGFRWYSIEGTLTDCGAGPAVIEVAKKLFDDFSRSEPAQQTLPTREPDQPRADGDPGHYPGRPDEDPSGETATEPRPGRGLKPDPLTATTATELMTLMSAYRVWKGKASYRKMANAVGNRYAASTFSTLSNRPTLPSLDLVRAYIEGCGADQADLEIWTRAWQQIALTEPDQAH</sequence>
<dbReference type="Proteomes" id="UP000251891">
    <property type="component" value="Unassembled WGS sequence"/>
</dbReference>
<evidence type="ECO:0000313" key="2">
    <source>
        <dbReference type="EMBL" id="RAY12921.1"/>
    </source>
</evidence>
<name>A0A365H1G3_9ACTN</name>
<dbReference type="OrthoDB" id="3429291at2"/>
<dbReference type="RefSeq" id="WP_111870109.1">
    <property type="nucleotide sequence ID" value="NZ_QLYX01000011.1"/>
</dbReference>
<comment type="caution">
    <text evidence="2">The sequence shown here is derived from an EMBL/GenBank/DDBJ whole genome shotgun (WGS) entry which is preliminary data.</text>
</comment>
<dbReference type="EMBL" id="QLYX01000011">
    <property type="protein sequence ID" value="RAY12921.1"/>
    <property type="molecule type" value="Genomic_DNA"/>
</dbReference>